<dbReference type="Proteomes" id="UP001155483">
    <property type="component" value="Unassembled WGS sequence"/>
</dbReference>
<evidence type="ECO:0000256" key="3">
    <source>
        <dbReference type="ARBA" id="ARBA00022578"/>
    </source>
</evidence>
<comment type="caution">
    <text evidence="7">The sequence shown here is derived from an EMBL/GenBank/DDBJ whole genome shotgun (WGS) entry which is preliminary data.</text>
</comment>
<comment type="function">
    <text evidence="1 6">Required for the transposition of the insertion element.</text>
</comment>
<gene>
    <name evidence="7" type="ORF">OCK74_27865</name>
</gene>
<dbReference type="InterPro" id="IPR001207">
    <property type="entry name" value="Transposase_mutator"/>
</dbReference>
<evidence type="ECO:0000313" key="7">
    <source>
        <dbReference type="EMBL" id="MCU7552962.1"/>
    </source>
</evidence>
<name>A0A9X2Y1M0_9BACT</name>
<organism evidence="7 8">
    <name type="scientific">Paraflavisolibacter caeni</name>
    <dbReference type="NCBI Taxonomy" id="2982496"/>
    <lineage>
        <taxon>Bacteria</taxon>
        <taxon>Pseudomonadati</taxon>
        <taxon>Bacteroidota</taxon>
        <taxon>Chitinophagia</taxon>
        <taxon>Chitinophagales</taxon>
        <taxon>Chitinophagaceae</taxon>
        <taxon>Paraflavisolibacter</taxon>
    </lineage>
</organism>
<accession>A0A9X2Y1M0</accession>
<dbReference type="GO" id="GO:0003677">
    <property type="term" value="F:DNA binding"/>
    <property type="evidence" value="ECO:0007669"/>
    <property type="project" value="UniProtKB-UniRule"/>
</dbReference>
<evidence type="ECO:0000313" key="8">
    <source>
        <dbReference type="Proteomes" id="UP001155483"/>
    </source>
</evidence>
<reference evidence="7" key="1">
    <citation type="submission" date="2022-09" db="EMBL/GenBank/DDBJ databases">
        <authorList>
            <person name="Yuan C."/>
            <person name="Ke Z."/>
        </authorList>
    </citation>
    <scope>NUCLEOTIDE SEQUENCE</scope>
    <source>
        <strain evidence="7">LB-8</strain>
    </source>
</reference>
<evidence type="ECO:0000256" key="2">
    <source>
        <dbReference type="ARBA" id="ARBA00010961"/>
    </source>
</evidence>
<keyword evidence="4 6" id="KW-0238">DNA-binding</keyword>
<dbReference type="PANTHER" id="PTHR33217">
    <property type="entry name" value="TRANSPOSASE FOR INSERTION SEQUENCE ELEMENT IS1081"/>
    <property type="match status" value="1"/>
</dbReference>
<evidence type="ECO:0000256" key="6">
    <source>
        <dbReference type="RuleBase" id="RU365089"/>
    </source>
</evidence>
<protein>
    <recommendedName>
        <fullName evidence="6">Mutator family transposase</fullName>
    </recommendedName>
</protein>
<keyword evidence="6" id="KW-0814">Transposable element</keyword>
<evidence type="ECO:0000256" key="5">
    <source>
        <dbReference type="ARBA" id="ARBA00023172"/>
    </source>
</evidence>
<dbReference type="RefSeq" id="WP_279300394.1">
    <property type="nucleotide sequence ID" value="NZ_JAOTIF010000078.1"/>
</dbReference>
<keyword evidence="3 6" id="KW-0815">Transposition</keyword>
<evidence type="ECO:0000256" key="1">
    <source>
        <dbReference type="ARBA" id="ARBA00002190"/>
    </source>
</evidence>
<reference evidence="7" key="2">
    <citation type="submission" date="2023-04" db="EMBL/GenBank/DDBJ databases">
        <title>Paracnuella aquatica gen. nov., sp. nov., a member of the family Chitinophagaceae isolated from a hot spring.</title>
        <authorList>
            <person name="Wang C."/>
        </authorList>
    </citation>
    <scope>NUCLEOTIDE SEQUENCE</scope>
    <source>
        <strain evidence="7">LB-8</strain>
    </source>
</reference>
<dbReference type="AlphaFoldDB" id="A0A9X2Y1M0"/>
<dbReference type="GO" id="GO:0004803">
    <property type="term" value="F:transposase activity"/>
    <property type="evidence" value="ECO:0007669"/>
    <property type="project" value="UniProtKB-UniRule"/>
</dbReference>
<keyword evidence="8" id="KW-1185">Reference proteome</keyword>
<evidence type="ECO:0000256" key="4">
    <source>
        <dbReference type="ARBA" id="ARBA00023125"/>
    </source>
</evidence>
<feature type="non-terminal residue" evidence="7">
    <location>
        <position position="190"/>
    </location>
</feature>
<dbReference type="Pfam" id="PF00872">
    <property type="entry name" value="Transposase_mut"/>
    <property type="match status" value="1"/>
</dbReference>
<dbReference type="PANTHER" id="PTHR33217:SF5">
    <property type="entry name" value="MUTATOR FAMILY TRANSPOSASE"/>
    <property type="match status" value="1"/>
</dbReference>
<keyword evidence="5 6" id="KW-0233">DNA recombination</keyword>
<sequence>MEKQENNSKVSLPKDFFKQFKTKEEFHAFFNDLFKQGVEEMLQAELDAHLGYQKYSKAGHHTGNSRNGAYAKKVKTESLGDLVLNIPRDRNAEFSPQLIPKGQRMSDKLEEAIIGMYSRGMTTSDISEQVKQVYGVEVSEGTISNVTNRILEHVKEWQNRPLESLYYVVWMDGIMLKIKHSGHYQNKCIY</sequence>
<dbReference type="GO" id="GO:0006313">
    <property type="term" value="P:DNA transposition"/>
    <property type="evidence" value="ECO:0007669"/>
    <property type="project" value="UniProtKB-UniRule"/>
</dbReference>
<dbReference type="EMBL" id="JAOTIF010000078">
    <property type="protein sequence ID" value="MCU7552962.1"/>
    <property type="molecule type" value="Genomic_DNA"/>
</dbReference>
<proteinExistence type="inferred from homology"/>
<comment type="similarity">
    <text evidence="2 6">Belongs to the transposase mutator family.</text>
</comment>